<dbReference type="PROSITE" id="PS50002">
    <property type="entry name" value="SH3"/>
    <property type="match status" value="1"/>
</dbReference>
<dbReference type="GO" id="GO:0055037">
    <property type="term" value="C:recycling endosome"/>
    <property type="evidence" value="ECO:0007669"/>
    <property type="project" value="TreeGrafter"/>
</dbReference>
<feature type="domain" description="PH" evidence="6">
    <location>
        <begin position="522"/>
        <end position="619"/>
    </location>
</feature>
<dbReference type="SMART" id="SM00454">
    <property type="entry name" value="SAM"/>
    <property type="match status" value="1"/>
</dbReference>
<dbReference type="PROSITE" id="PS50105">
    <property type="entry name" value="SAM_DOMAIN"/>
    <property type="match status" value="1"/>
</dbReference>
<gene>
    <name evidence="8" type="ORF">E3P90_03492</name>
</gene>
<name>A0A4T0H1E9_WALIC</name>
<dbReference type="AlphaFoldDB" id="A0A4T0H1E9"/>
<dbReference type="InterPro" id="IPR001660">
    <property type="entry name" value="SAM"/>
</dbReference>
<evidence type="ECO:0000313" key="8">
    <source>
        <dbReference type="EMBL" id="TIB08926.1"/>
    </source>
</evidence>
<dbReference type="SMART" id="SM00233">
    <property type="entry name" value="PH"/>
    <property type="match status" value="1"/>
</dbReference>
<comment type="caution">
    <text evidence="8">The sequence shown here is derived from an EMBL/GenBank/DDBJ whole genome shotgun (WGS) entry which is preliminary data.</text>
</comment>
<feature type="compositionally biased region" description="Polar residues" evidence="4">
    <location>
        <begin position="208"/>
        <end position="230"/>
    </location>
</feature>
<dbReference type="Pfam" id="PF07647">
    <property type="entry name" value="SAM_2"/>
    <property type="match status" value="1"/>
</dbReference>
<evidence type="ECO:0000259" key="6">
    <source>
        <dbReference type="PROSITE" id="PS50003"/>
    </source>
</evidence>
<dbReference type="InterPro" id="IPR045188">
    <property type="entry name" value="Boi1/Boi2-like"/>
</dbReference>
<feature type="domain" description="SAM" evidence="7">
    <location>
        <begin position="234"/>
        <end position="298"/>
    </location>
</feature>
<dbReference type="SUPFAM" id="SSF50729">
    <property type="entry name" value="PH domain-like"/>
    <property type="match status" value="1"/>
</dbReference>
<feature type="compositionally biased region" description="Low complexity" evidence="4">
    <location>
        <begin position="377"/>
        <end position="389"/>
    </location>
</feature>
<dbReference type="GO" id="GO:0007032">
    <property type="term" value="P:endosome organization"/>
    <property type="evidence" value="ECO:0007669"/>
    <property type="project" value="TreeGrafter"/>
</dbReference>
<dbReference type="Pfam" id="PF00169">
    <property type="entry name" value="PH"/>
    <property type="match status" value="1"/>
</dbReference>
<feature type="compositionally biased region" description="Polar residues" evidence="4">
    <location>
        <begin position="171"/>
        <end position="201"/>
    </location>
</feature>
<dbReference type="GO" id="GO:0001881">
    <property type="term" value="P:receptor recycling"/>
    <property type="evidence" value="ECO:0007669"/>
    <property type="project" value="TreeGrafter"/>
</dbReference>
<dbReference type="SMART" id="SM00326">
    <property type="entry name" value="SH3"/>
    <property type="match status" value="1"/>
</dbReference>
<feature type="compositionally biased region" description="Low complexity" evidence="4">
    <location>
        <begin position="463"/>
        <end position="477"/>
    </location>
</feature>
<dbReference type="CDD" id="cd00174">
    <property type="entry name" value="SH3"/>
    <property type="match status" value="1"/>
</dbReference>
<feature type="compositionally biased region" description="Basic and acidic residues" evidence="4">
    <location>
        <begin position="655"/>
        <end position="668"/>
    </location>
</feature>
<sequence length="737" mass="80454">MPFGKSTNENFIYGMFNFQGEVDDELSFNCGDIIYIIETDEEFKDGWWIGKCENGNQGLFPESYTCWSKPIAPGVAPVSAVASAASVTAVADQEHPKQPPQHTPINSTMSQIEDAINDISTNHPDNENLLAPIVDSTNSNTSSQITLDHSDNEDDPINANARSLLAKKNLNPPTSLQFGSDSDENLTPTHSPITDNNEQSTPNPPFQPENSFNSYNSNQSPTQPSPNTADIPNWSLDNVLHWAKHKNFDDYICEKLLQHDISGDVLLQLDTDSLKEIDILAFGKRVKLANAIKDLRILAGLDQGVDNHKRGSETSKSSGHNQTPISNINTSSINNAPSDPPTAVTTSLPSPHSQPGLSRTASATNSLRRAFSGHNYNSTNSPSSATSPTIQSPLSPRTPSLRKRTSDSSAFFGVGSKGNPRKPAPRYSGASNETEKSDKEGWSAARLLGSKRSLRNINGGGRPSTSPQPQQSQPQSSFANRVSLSTDNANTNTNTNADTRRSVVDLTHFQSRDGTALQKIGGCDCKGWLKKRGERYGWKMRYFVLKGSQLFYLKNENDTQLKGFIQLNGFKVLADESNSSRHQFAFKISHERERDTHHFASEEKSVTREWMNALMKASIVRDIGAPVVSSCTIPTIPLDKAQTMFPPPRPPSPTSRERVQRANARDNPDSLSPQDAQVLMAGASEGGTQGGSHGSHTRAGATHPSHSSPTYEKKRTTSSSFGNLSSSFGNEDRDKDF</sequence>
<dbReference type="EMBL" id="SPOF01000049">
    <property type="protein sequence ID" value="TIB08926.1"/>
    <property type="molecule type" value="Genomic_DNA"/>
</dbReference>
<evidence type="ECO:0000256" key="3">
    <source>
        <dbReference type="PROSITE-ProRule" id="PRU00192"/>
    </source>
</evidence>
<dbReference type="InterPro" id="IPR013761">
    <property type="entry name" value="SAM/pointed_sf"/>
</dbReference>
<feature type="compositionally biased region" description="Polar residues" evidence="4">
    <location>
        <begin position="314"/>
        <end position="324"/>
    </location>
</feature>
<feature type="compositionally biased region" description="Low complexity" evidence="4">
    <location>
        <begin position="717"/>
        <end position="729"/>
    </location>
</feature>
<feature type="compositionally biased region" description="Low complexity" evidence="4">
    <location>
        <begin position="325"/>
        <end position="335"/>
    </location>
</feature>
<evidence type="ECO:0000313" key="9">
    <source>
        <dbReference type="Proteomes" id="UP000306954"/>
    </source>
</evidence>
<evidence type="ECO:0008006" key="10">
    <source>
        <dbReference type="Google" id="ProtNLM"/>
    </source>
</evidence>
<feature type="region of interest" description="Disordered" evidence="4">
    <location>
        <begin position="305"/>
        <end position="480"/>
    </location>
</feature>
<dbReference type="GO" id="GO:0005769">
    <property type="term" value="C:early endosome"/>
    <property type="evidence" value="ECO:0007669"/>
    <property type="project" value="TreeGrafter"/>
</dbReference>
<dbReference type="PANTHER" id="PTHR22902">
    <property type="entry name" value="SESQUIPEDALIAN"/>
    <property type="match status" value="1"/>
</dbReference>
<proteinExistence type="predicted"/>
<dbReference type="GO" id="GO:0005829">
    <property type="term" value="C:cytosol"/>
    <property type="evidence" value="ECO:0007669"/>
    <property type="project" value="GOC"/>
</dbReference>
<evidence type="ECO:0000259" key="5">
    <source>
        <dbReference type="PROSITE" id="PS50002"/>
    </source>
</evidence>
<feature type="compositionally biased region" description="Polar residues" evidence="4">
    <location>
        <begin position="343"/>
        <end position="367"/>
    </location>
</feature>
<evidence type="ECO:0000259" key="7">
    <source>
        <dbReference type="PROSITE" id="PS50105"/>
    </source>
</evidence>
<evidence type="ECO:0000256" key="2">
    <source>
        <dbReference type="ARBA" id="ARBA00022553"/>
    </source>
</evidence>
<dbReference type="InterPro" id="IPR001452">
    <property type="entry name" value="SH3_domain"/>
</dbReference>
<dbReference type="InterPro" id="IPR036028">
    <property type="entry name" value="SH3-like_dom_sf"/>
</dbReference>
<dbReference type="InterPro" id="IPR011993">
    <property type="entry name" value="PH-like_dom_sf"/>
</dbReference>
<dbReference type="InterPro" id="IPR001849">
    <property type="entry name" value="PH_domain"/>
</dbReference>
<feature type="domain" description="SH3" evidence="5">
    <location>
        <begin position="7"/>
        <end position="70"/>
    </location>
</feature>
<dbReference type="SUPFAM" id="SSF50044">
    <property type="entry name" value="SH3-domain"/>
    <property type="match status" value="1"/>
</dbReference>
<dbReference type="PROSITE" id="PS50003">
    <property type="entry name" value="PH_DOMAIN"/>
    <property type="match status" value="1"/>
</dbReference>
<protein>
    <recommendedName>
        <fullName evidence="10">Protein BOI2</fullName>
    </recommendedName>
</protein>
<dbReference type="CDD" id="cd09535">
    <property type="entry name" value="SAM_BOI-like_fungal"/>
    <property type="match status" value="1"/>
</dbReference>
<dbReference type="Gene3D" id="2.30.30.40">
    <property type="entry name" value="SH3 Domains"/>
    <property type="match status" value="1"/>
</dbReference>
<feature type="region of interest" description="Disordered" evidence="4">
    <location>
        <begin position="118"/>
        <end position="231"/>
    </location>
</feature>
<dbReference type="GO" id="GO:0042147">
    <property type="term" value="P:retrograde transport, endosome to Golgi"/>
    <property type="evidence" value="ECO:0007669"/>
    <property type="project" value="TreeGrafter"/>
</dbReference>
<reference evidence="8 9" key="1">
    <citation type="submission" date="2019-03" db="EMBL/GenBank/DDBJ databases">
        <title>Sequencing 23 genomes of Wallemia ichthyophaga.</title>
        <authorList>
            <person name="Gostincar C."/>
        </authorList>
    </citation>
    <scope>NUCLEOTIDE SEQUENCE [LARGE SCALE GENOMIC DNA]</scope>
    <source>
        <strain evidence="8 9">EXF-8621</strain>
    </source>
</reference>
<dbReference type="Proteomes" id="UP000306954">
    <property type="component" value="Unassembled WGS sequence"/>
</dbReference>
<organism evidence="8 9">
    <name type="scientific">Wallemia ichthyophaga</name>
    <dbReference type="NCBI Taxonomy" id="245174"/>
    <lineage>
        <taxon>Eukaryota</taxon>
        <taxon>Fungi</taxon>
        <taxon>Dikarya</taxon>
        <taxon>Basidiomycota</taxon>
        <taxon>Wallemiomycotina</taxon>
        <taxon>Wallemiomycetes</taxon>
        <taxon>Wallemiales</taxon>
        <taxon>Wallemiaceae</taxon>
        <taxon>Wallemia</taxon>
    </lineage>
</organism>
<dbReference type="PANTHER" id="PTHR22902:SF27">
    <property type="entry name" value="PLECKSTRIN HOMOLOGY DOMAIN-CONTAINING FAMILY A MEMBER 3"/>
    <property type="match status" value="1"/>
</dbReference>
<feature type="compositionally biased region" description="Polar residues" evidence="4">
    <location>
        <begin position="135"/>
        <end position="147"/>
    </location>
</feature>
<keyword evidence="1 3" id="KW-0728">SH3 domain</keyword>
<accession>A0A4T0H1E9</accession>
<evidence type="ECO:0000256" key="4">
    <source>
        <dbReference type="SAM" id="MobiDB-lite"/>
    </source>
</evidence>
<dbReference type="Gene3D" id="2.30.29.30">
    <property type="entry name" value="Pleckstrin-homology domain (PH domain)/Phosphotyrosine-binding domain (PTB)"/>
    <property type="match status" value="1"/>
</dbReference>
<evidence type="ECO:0000256" key="1">
    <source>
        <dbReference type="ARBA" id="ARBA00022443"/>
    </source>
</evidence>
<dbReference type="CDD" id="cd13316">
    <property type="entry name" value="PH_Boi"/>
    <property type="match status" value="1"/>
</dbReference>
<dbReference type="GO" id="GO:0005802">
    <property type="term" value="C:trans-Golgi network"/>
    <property type="evidence" value="ECO:0007669"/>
    <property type="project" value="TreeGrafter"/>
</dbReference>
<dbReference type="Pfam" id="PF14604">
    <property type="entry name" value="SH3_9"/>
    <property type="match status" value="1"/>
</dbReference>
<dbReference type="Gene3D" id="1.10.150.50">
    <property type="entry name" value="Transcription Factor, Ets-1"/>
    <property type="match status" value="1"/>
</dbReference>
<feature type="compositionally biased region" description="Gly residues" evidence="4">
    <location>
        <begin position="684"/>
        <end position="693"/>
    </location>
</feature>
<feature type="region of interest" description="Disordered" evidence="4">
    <location>
        <begin position="638"/>
        <end position="737"/>
    </location>
</feature>
<keyword evidence="2" id="KW-0597">Phosphoprotein</keyword>
<dbReference type="SUPFAM" id="SSF47769">
    <property type="entry name" value="SAM/Pointed domain"/>
    <property type="match status" value="1"/>
</dbReference>